<evidence type="ECO:0000256" key="1">
    <source>
        <dbReference type="ARBA" id="ARBA00003279"/>
    </source>
</evidence>
<evidence type="ECO:0000256" key="8">
    <source>
        <dbReference type="SAM" id="MobiDB-lite"/>
    </source>
</evidence>
<sequence length="431" mass="45397">MSTSFKDRNALVFVLITVAINAVGFGIMIPVLPELIKSLTGLENNQVALHLGGMTFIFAVMQFISMPIVGGLSDAYGRRPVMLFSVGALAIDYFLMAIAPTVAILYLGRAISGAFGATFSTANAYIADVSPPELRAQNFGLVGAVFGAGFILGPVLGGWLGEFGPRVPFFAAGVICALNFVYGVLVLPETHKPEKRRAFNVRRSNAAGTLKSLSRISGVRGLLFVFFLLALAHTVYPSTYTLSTQEALGWTPKDVGNSLGAFGLASLFVQGYLIRIIIPKIGLFWSGLIGIGGAVLGYAILGNASQGWIVYAAGPFAALAGLYGPSLTNMMSIRVNDTEQGELQGAIGAAQGLAMMIGPLLLTWVFYVFADPETAPIYMPGAPFLVAAALAFLAFIAMMVVTTKEDRSARLSDVKTAEVDGASPQASPAET</sequence>
<evidence type="ECO:0000313" key="12">
    <source>
        <dbReference type="Proteomes" id="UP001161391"/>
    </source>
</evidence>
<evidence type="ECO:0000256" key="5">
    <source>
        <dbReference type="ARBA" id="ARBA00022692"/>
    </source>
</evidence>
<feature type="transmembrane region" description="Helical" evidence="9">
    <location>
        <begin position="167"/>
        <end position="187"/>
    </location>
</feature>
<feature type="transmembrane region" description="Helical" evidence="9">
    <location>
        <begin position="106"/>
        <end position="127"/>
    </location>
</feature>
<dbReference type="InterPro" id="IPR036259">
    <property type="entry name" value="MFS_trans_sf"/>
</dbReference>
<evidence type="ECO:0000256" key="7">
    <source>
        <dbReference type="ARBA" id="ARBA00023136"/>
    </source>
</evidence>
<feature type="domain" description="Major facilitator superfamily (MFS) profile" evidence="10">
    <location>
        <begin position="10"/>
        <end position="406"/>
    </location>
</feature>
<gene>
    <name evidence="11" type="ORF">GCM10007853_10160</name>
</gene>
<feature type="transmembrane region" description="Helical" evidence="9">
    <location>
        <begin position="307"/>
        <end position="325"/>
    </location>
</feature>
<feature type="transmembrane region" description="Helical" evidence="9">
    <location>
        <begin position="47"/>
        <end position="69"/>
    </location>
</feature>
<feature type="transmembrane region" description="Helical" evidence="9">
    <location>
        <begin position="382"/>
        <end position="401"/>
    </location>
</feature>
<feature type="transmembrane region" description="Helical" evidence="9">
    <location>
        <begin position="219"/>
        <end position="236"/>
    </location>
</feature>
<proteinExistence type="inferred from homology"/>
<keyword evidence="4" id="KW-0813">Transport</keyword>
<dbReference type="PRINTS" id="PR01035">
    <property type="entry name" value="TCRTETA"/>
</dbReference>
<dbReference type="InterPro" id="IPR020846">
    <property type="entry name" value="MFS_dom"/>
</dbReference>
<feature type="transmembrane region" description="Helical" evidence="9">
    <location>
        <begin position="346"/>
        <end position="370"/>
    </location>
</feature>
<evidence type="ECO:0000256" key="9">
    <source>
        <dbReference type="SAM" id="Phobius"/>
    </source>
</evidence>
<name>A0ABQ5V7T4_9PROT</name>
<evidence type="ECO:0000256" key="3">
    <source>
        <dbReference type="ARBA" id="ARBA00007520"/>
    </source>
</evidence>
<reference evidence="11" key="1">
    <citation type="journal article" date="2014" name="Int. J. Syst. Evol. Microbiol.">
        <title>Complete genome of a new Firmicutes species belonging to the dominant human colonic microbiota ('Ruminococcus bicirculans') reveals two chromosomes and a selective capacity to utilize plant glucans.</title>
        <authorList>
            <consortium name="NISC Comparative Sequencing Program"/>
            <person name="Wegmann U."/>
            <person name="Louis P."/>
            <person name="Goesmann A."/>
            <person name="Henrissat B."/>
            <person name="Duncan S.H."/>
            <person name="Flint H.J."/>
        </authorList>
    </citation>
    <scope>NUCLEOTIDE SEQUENCE</scope>
    <source>
        <strain evidence="11">NBRC 108219</strain>
    </source>
</reference>
<dbReference type="Pfam" id="PF07690">
    <property type="entry name" value="MFS_1"/>
    <property type="match status" value="1"/>
</dbReference>
<accession>A0ABQ5V7T4</accession>
<dbReference type="InterPro" id="IPR011701">
    <property type="entry name" value="MFS"/>
</dbReference>
<comment type="similarity">
    <text evidence="3">Belongs to the major facilitator superfamily. TCR/Tet family.</text>
</comment>
<reference evidence="11" key="2">
    <citation type="submission" date="2023-01" db="EMBL/GenBank/DDBJ databases">
        <title>Draft genome sequence of Algimonas ampicilliniresistens strain NBRC 108219.</title>
        <authorList>
            <person name="Sun Q."/>
            <person name="Mori K."/>
        </authorList>
    </citation>
    <scope>NUCLEOTIDE SEQUENCE</scope>
    <source>
        <strain evidence="11">NBRC 108219</strain>
    </source>
</reference>
<keyword evidence="12" id="KW-1185">Reference proteome</keyword>
<feature type="transmembrane region" description="Helical" evidence="9">
    <location>
        <begin position="12"/>
        <end position="32"/>
    </location>
</feature>
<dbReference type="Proteomes" id="UP001161391">
    <property type="component" value="Unassembled WGS sequence"/>
</dbReference>
<dbReference type="Gene3D" id="1.20.1250.20">
    <property type="entry name" value="MFS general substrate transporter like domains"/>
    <property type="match status" value="1"/>
</dbReference>
<dbReference type="InterPro" id="IPR005829">
    <property type="entry name" value="Sugar_transporter_CS"/>
</dbReference>
<organism evidence="11 12">
    <name type="scientific">Algimonas ampicilliniresistens</name>
    <dbReference type="NCBI Taxonomy" id="1298735"/>
    <lineage>
        <taxon>Bacteria</taxon>
        <taxon>Pseudomonadati</taxon>
        <taxon>Pseudomonadota</taxon>
        <taxon>Alphaproteobacteria</taxon>
        <taxon>Maricaulales</taxon>
        <taxon>Robiginitomaculaceae</taxon>
        <taxon>Algimonas</taxon>
    </lineage>
</organism>
<feature type="transmembrane region" description="Helical" evidence="9">
    <location>
        <begin position="281"/>
        <end position="301"/>
    </location>
</feature>
<feature type="transmembrane region" description="Helical" evidence="9">
    <location>
        <begin position="139"/>
        <end position="161"/>
    </location>
</feature>
<feature type="transmembrane region" description="Helical" evidence="9">
    <location>
        <begin position="256"/>
        <end position="274"/>
    </location>
</feature>
<comment type="caution">
    <text evidence="11">The sequence shown here is derived from an EMBL/GenBank/DDBJ whole genome shotgun (WGS) entry which is preliminary data.</text>
</comment>
<evidence type="ECO:0000256" key="4">
    <source>
        <dbReference type="ARBA" id="ARBA00022448"/>
    </source>
</evidence>
<dbReference type="PANTHER" id="PTHR23504">
    <property type="entry name" value="MAJOR FACILITATOR SUPERFAMILY DOMAIN-CONTAINING PROTEIN 10"/>
    <property type="match status" value="1"/>
</dbReference>
<dbReference type="PROSITE" id="PS50850">
    <property type="entry name" value="MFS"/>
    <property type="match status" value="1"/>
</dbReference>
<evidence type="ECO:0000313" key="11">
    <source>
        <dbReference type="EMBL" id="GLQ23142.1"/>
    </source>
</evidence>
<dbReference type="RefSeq" id="WP_284388250.1">
    <property type="nucleotide sequence ID" value="NZ_BSNK01000001.1"/>
</dbReference>
<feature type="region of interest" description="Disordered" evidence="8">
    <location>
        <begin position="412"/>
        <end position="431"/>
    </location>
</feature>
<keyword evidence="5 9" id="KW-0812">Transmembrane</keyword>
<evidence type="ECO:0000259" key="10">
    <source>
        <dbReference type="PROSITE" id="PS50850"/>
    </source>
</evidence>
<evidence type="ECO:0000256" key="2">
    <source>
        <dbReference type="ARBA" id="ARBA00004141"/>
    </source>
</evidence>
<dbReference type="EMBL" id="BSNK01000001">
    <property type="protein sequence ID" value="GLQ23142.1"/>
    <property type="molecule type" value="Genomic_DNA"/>
</dbReference>
<dbReference type="PANTHER" id="PTHR23504:SF15">
    <property type="entry name" value="MAJOR FACILITATOR SUPERFAMILY (MFS) PROFILE DOMAIN-CONTAINING PROTEIN"/>
    <property type="match status" value="1"/>
</dbReference>
<dbReference type="SUPFAM" id="SSF103473">
    <property type="entry name" value="MFS general substrate transporter"/>
    <property type="match status" value="1"/>
</dbReference>
<evidence type="ECO:0000256" key="6">
    <source>
        <dbReference type="ARBA" id="ARBA00022989"/>
    </source>
</evidence>
<keyword evidence="6 9" id="KW-1133">Transmembrane helix</keyword>
<keyword evidence="7 9" id="KW-0472">Membrane</keyword>
<dbReference type="CDD" id="cd17388">
    <property type="entry name" value="MFS_TetA"/>
    <property type="match status" value="1"/>
</dbReference>
<dbReference type="InterPro" id="IPR001958">
    <property type="entry name" value="Tet-R_TetA/multi-R_MdtG-like"/>
</dbReference>
<comment type="subcellular location">
    <subcellularLocation>
        <location evidence="2">Membrane</location>
        <topology evidence="2">Multi-pass membrane protein</topology>
    </subcellularLocation>
</comment>
<protein>
    <submittedName>
        <fullName evidence="11">Tetracycline resistance MFS efflux pump</fullName>
    </submittedName>
</protein>
<dbReference type="PROSITE" id="PS00216">
    <property type="entry name" value="SUGAR_TRANSPORT_1"/>
    <property type="match status" value="1"/>
</dbReference>
<feature type="transmembrane region" description="Helical" evidence="9">
    <location>
        <begin position="81"/>
        <end position="100"/>
    </location>
</feature>
<comment type="function">
    <text evidence="1">Resistance to tetracycline by an active tetracycline efflux. This is an energy-dependent process that decreases the accumulation of the antibiotic in whole cells. This protein functions as a metal-tetracycline/H(+) antiporter.</text>
</comment>